<proteinExistence type="predicted"/>
<keyword evidence="3" id="KW-0378">Hydrolase</keyword>
<dbReference type="InterPro" id="IPR003607">
    <property type="entry name" value="HD/PDEase_dom"/>
</dbReference>
<accession>M0PN60</accession>
<dbReference type="AlphaFoldDB" id="M0PN60"/>
<dbReference type="CDD" id="cd00077">
    <property type="entry name" value="HDc"/>
    <property type="match status" value="1"/>
</dbReference>
<evidence type="ECO:0000313" key="3">
    <source>
        <dbReference type="EMBL" id="EMA70235.1"/>
    </source>
</evidence>
<dbReference type="SUPFAM" id="SSF109604">
    <property type="entry name" value="HD-domain/PDEase-like"/>
    <property type="match status" value="1"/>
</dbReference>
<dbReference type="Gene3D" id="1.10.3210.10">
    <property type="entry name" value="Hypothetical protein af1432"/>
    <property type="match status" value="1"/>
</dbReference>
<comment type="caution">
    <text evidence="3">The sequence shown here is derived from an EMBL/GenBank/DDBJ whole genome shotgun (WGS) entry which is preliminary data.</text>
</comment>
<feature type="region of interest" description="Disordered" evidence="1">
    <location>
        <begin position="1"/>
        <end position="51"/>
    </location>
</feature>
<evidence type="ECO:0000313" key="4">
    <source>
        <dbReference type="Proteomes" id="UP000011575"/>
    </source>
</evidence>
<name>M0PN60_9EURY</name>
<dbReference type="STRING" id="1230454.C461_01312"/>
<dbReference type="EMBL" id="AOJI01000010">
    <property type="protein sequence ID" value="EMA70235.1"/>
    <property type="molecule type" value="Genomic_DNA"/>
</dbReference>
<keyword evidence="4" id="KW-1185">Reference proteome</keyword>
<dbReference type="GO" id="GO:0006203">
    <property type="term" value="P:dGTP catabolic process"/>
    <property type="evidence" value="ECO:0007669"/>
    <property type="project" value="TreeGrafter"/>
</dbReference>
<organism evidence="3 4">
    <name type="scientific">Halorubrum aidingense JCM 13560</name>
    <dbReference type="NCBI Taxonomy" id="1230454"/>
    <lineage>
        <taxon>Archaea</taxon>
        <taxon>Methanobacteriati</taxon>
        <taxon>Methanobacteriota</taxon>
        <taxon>Stenosarchaea group</taxon>
        <taxon>Halobacteria</taxon>
        <taxon>Halobacteriales</taxon>
        <taxon>Haloferacaceae</taxon>
        <taxon>Halorubrum</taxon>
    </lineage>
</organism>
<gene>
    <name evidence="3" type="ORF">C461_01312</name>
</gene>
<feature type="compositionally biased region" description="Basic and acidic residues" evidence="1">
    <location>
        <begin position="1"/>
        <end position="31"/>
    </location>
</feature>
<dbReference type="PANTHER" id="PTHR11373:SF4">
    <property type="entry name" value="DEOXYNUCLEOSIDE TRIPHOSPHATE TRIPHOSPHOHYDROLASE SAMHD1"/>
    <property type="match status" value="1"/>
</dbReference>
<evidence type="ECO:0000259" key="2">
    <source>
        <dbReference type="SMART" id="SM00471"/>
    </source>
</evidence>
<reference evidence="3 4" key="1">
    <citation type="journal article" date="2014" name="PLoS Genet.">
        <title>Phylogenetically driven sequencing of extremely halophilic archaea reveals strategies for static and dynamic osmo-response.</title>
        <authorList>
            <person name="Becker E.A."/>
            <person name="Seitzer P.M."/>
            <person name="Tritt A."/>
            <person name="Larsen D."/>
            <person name="Krusor M."/>
            <person name="Yao A.I."/>
            <person name="Wu D."/>
            <person name="Madern D."/>
            <person name="Eisen J.A."/>
            <person name="Darling A.E."/>
            <person name="Facciotti M.T."/>
        </authorList>
    </citation>
    <scope>NUCLEOTIDE SEQUENCE [LARGE SCALE GENOMIC DNA]</scope>
    <source>
        <strain evidence="3 4">JCM 13560</strain>
    </source>
</reference>
<dbReference type="PATRIC" id="fig|1230454.4.peg.270"/>
<feature type="compositionally biased region" description="Basic residues" evidence="1">
    <location>
        <begin position="32"/>
        <end position="44"/>
    </location>
</feature>
<protein>
    <submittedName>
        <fullName evidence="3">Metal dependent phosphohydrolase</fullName>
    </submittedName>
</protein>
<evidence type="ECO:0000256" key="1">
    <source>
        <dbReference type="SAM" id="MobiDB-lite"/>
    </source>
</evidence>
<dbReference type="Proteomes" id="UP000011575">
    <property type="component" value="Unassembled WGS sequence"/>
</dbReference>
<feature type="domain" description="HD/PDEase" evidence="2">
    <location>
        <begin position="95"/>
        <end position="268"/>
    </location>
</feature>
<dbReference type="SMART" id="SM00471">
    <property type="entry name" value="HDc"/>
    <property type="match status" value="1"/>
</dbReference>
<dbReference type="PANTHER" id="PTHR11373">
    <property type="entry name" value="DEOXYNUCLEOSIDE TRIPHOSPHATE TRIPHOSPHOHYDROLASE"/>
    <property type="match status" value="1"/>
</dbReference>
<dbReference type="InterPro" id="IPR006674">
    <property type="entry name" value="HD_domain"/>
</dbReference>
<dbReference type="Pfam" id="PF01966">
    <property type="entry name" value="HD"/>
    <property type="match status" value="1"/>
</dbReference>
<dbReference type="GO" id="GO:0008832">
    <property type="term" value="F:dGTPase activity"/>
    <property type="evidence" value="ECO:0007669"/>
    <property type="project" value="TreeGrafter"/>
</dbReference>
<dbReference type="InterPro" id="IPR050135">
    <property type="entry name" value="dGTPase-like"/>
</dbReference>
<sequence length="515" mass="57453">MGPVRGGERDERGRIVRRDETDHLAEADGSRDRKRQVGGRRRVHNSMPTTQIKDPVHGYVELPDALVDGVVDTRPFQRLRYVRQLSATHLVYPGANHTRFEHSLGVYHLGRTVFENLRRQSYFTRDATADELEEIQRTLECACLLHDVGHPPFSHLSEGFLDEGALRERVAETGLVDAFDAAGVGGAPLRSASPHELLGCVLVVEEYGDALRAFDVDPFEVCAYVLGYSLAYERGAAWQYGVGAQLLHSPIDVDRLDYITRDNYMTGAGVLSFDVERMVDAYTAHPEEGLALTEKALSTIGNYLEGRIALYMWVTQHHKAVYANRLLQAMLGEYAAETGNSPVTVDGVLARELDDNTVLERLRIAARDTPDSTLASMYDRFRSRRFPDTCWKHRIALADRIGGDLDGGLDAFTSWLTEGDERLERLLADALDVPVHEVWIDRSYVPAYDPDELEDIPIAYGGTTRSVGDWGLYGDRAFDVPIPFVFVPEGTKRRAIRVLRDAFDSEVAAAKSGTA</sequence>